<gene>
    <name evidence="5" type="primary">UBP15_1</name>
    <name evidence="5" type="ORF">FOL47_001903</name>
</gene>
<keyword evidence="5" id="KW-0378">Hydrolase</keyword>
<dbReference type="GO" id="GO:0005634">
    <property type="term" value="C:nucleus"/>
    <property type="evidence" value="ECO:0007669"/>
    <property type="project" value="InterPro"/>
</dbReference>
<dbReference type="GO" id="GO:0003676">
    <property type="term" value="F:nucleic acid binding"/>
    <property type="evidence" value="ECO:0007669"/>
    <property type="project" value="InterPro"/>
</dbReference>
<dbReference type="Pfam" id="PF03178">
    <property type="entry name" value="CPSF_A"/>
    <property type="match status" value="1"/>
</dbReference>
<name>A0A7J6MI12_PERCH</name>
<dbReference type="SUPFAM" id="SSF50998">
    <property type="entry name" value="Quinoprotein alcohol dehydrogenase-like"/>
    <property type="match status" value="1"/>
</dbReference>
<sequence length="1269" mass="133532">MWTRVTVNCHIRVTTARGASSLPMFYKLTLLDSSLITSLCTVGRNAVALARGSRLEYWTTPTNSTLTDQSDGDTLASLDETKLVRAAVRNLSSEVRHLSSGGGDDLILALCVCGTVVGIRVVAVETGGVLLVVEFRASRPASASPSMSSLLQDEVTAPMYVFPAGSDGGAFFTVNAVGDLVLYKGGAGEADAMEVDGNDTEAYSEAHGETRRPVKMERIADNSDLVVFDAKPLEGSAGVACVIKWSSDDGIKEAVARYAFEGDQGGGRKVEARSVRDSVFCEPLSTAKCVVATTGPSLALVDFAAPEADPVSVPLPSGTTATALMAFREGFVCVLTSGAVHLYLGASGLSSALMALDASQPVRTMAWVPALDSAVALCGDGPQLLRLMNPSTGEMPTEYAIENQDEEMASMGPITDLKVVTMLDRTASTPVALPDGTAGIGEGANGAAGQEDRGQPACLVLAGRGQHSQLRALGYGVGMLKLGSTPLPGRSTAIFTIEDEVRTRYILISFVDVTLVLQLTGSGMAEVPVGEAEFVTGLPTVFAGQGVQVTPAECKLVPRGGDWHPPRGCRIAAACKDGGLVFVALTDGEVRHRGRVVALAVDAPGLVNEVGSFDTDTEIMTLSAASGLLALCTRGSKVALYRYEEAGMQDDGAAQQRLGFQALTVANVSSTVESIHINCVNGGQHSLYLGLINGVLMKYSVDPDLGSLARQRSRFLGSKPVRQVTTLPDDTTLALGADMFVCRQSTGPGEDWCVPVTGCGMDVPVFLAPYVTEACPTGGIVYMCDQDAGSSSLVLGSLLLPLDGHWAAFHDLLKPVRLGRTGRRIVVLGPHPEGEPGEFVIAVLARDSPRKSSAGETAGGSVLHLLGGRTFTTLATLNFPSNEECLCITAVVSKTALVSQQPPVLAVGVRSMGTSDGEADSYSIRLYNYFELEPAPMTHRRYELHLAMEQPTEAAVIAMTAHGDGAGLVASLVNGTVALYNFRDRLQLTRQSWSKMDAPIWLQCAHDSKCPDRIYSAARSRGGLQLHGIRKRDWSTQALCRDFGGQLGAQFASACIFDRDTVVVGDKRGGLTTMRVPGHIAADEKSDLAGYPMRMPLEISPCFEPLAHITLGCDIPTAICAAETSLLGALPQCIIYGTVRGAIGVLVPLPDGGAMAGGPWKQQAQAGTIDSFADSPQFLSYLEGLFRTCVCPTRPNHRQPLQPPSAGVIDGDMCEQLIGLDGSSLNPTVQQALLEAGMLPEGDPQSVTDQIAAALDTLRGVMATAAFRT</sequence>
<feature type="domain" description="RSE1/DDB1/CPSF1 C-terminal" evidence="3">
    <location>
        <begin position="865"/>
        <end position="1149"/>
    </location>
</feature>
<evidence type="ECO:0000313" key="6">
    <source>
        <dbReference type="Proteomes" id="UP000591131"/>
    </source>
</evidence>
<evidence type="ECO:0000256" key="1">
    <source>
        <dbReference type="ARBA" id="ARBA00007453"/>
    </source>
</evidence>
<dbReference type="PANTHER" id="PTHR10644">
    <property type="entry name" value="DNA REPAIR/RNA PROCESSING CPSF FAMILY"/>
    <property type="match status" value="1"/>
</dbReference>
<keyword evidence="5" id="KW-0645">Protease</keyword>
<protein>
    <recommendedName>
        <fullName evidence="2">DNA damage-binding protein 1</fullName>
    </recommendedName>
</protein>
<comment type="similarity">
    <text evidence="1">Belongs to the DDB1 family.</text>
</comment>
<evidence type="ECO:0000259" key="4">
    <source>
        <dbReference type="Pfam" id="PF23726"/>
    </source>
</evidence>
<dbReference type="InterPro" id="IPR015943">
    <property type="entry name" value="WD40/YVTN_repeat-like_dom_sf"/>
</dbReference>
<evidence type="ECO:0000259" key="3">
    <source>
        <dbReference type="Pfam" id="PF03178"/>
    </source>
</evidence>
<dbReference type="InterPro" id="IPR050358">
    <property type="entry name" value="RSE1/DDB1/CFT1"/>
</dbReference>
<comment type="caution">
    <text evidence="5">The sequence shown here is derived from an EMBL/GenBank/DDBJ whole genome shotgun (WGS) entry which is preliminary data.</text>
</comment>
<dbReference type="GO" id="GO:0008233">
    <property type="term" value="F:peptidase activity"/>
    <property type="evidence" value="ECO:0007669"/>
    <property type="project" value="UniProtKB-KW"/>
</dbReference>
<dbReference type="EMBL" id="JAAPAO010000148">
    <property type="protein sequence ID" value="KAF4670641.1"/>
    <property type="molecule type" value="Genomic_DNA"/>
</dbReference>
<organism evidence="5 6">
    <name type="scientific">Perkinsus chesapeaki</name>
    <name type="common">Clam parasite</name>
    <name type="synonym">Perkinsus andrewsi</name>
    <dbReference type="NCBI Taxonomy" id="330153"/>
    <lineage>
        <taxon>Eukaryota</taxon>
        <taxon>Sar</taxon>
        <taxon>Alveolata</taxon>
        <taxon>Perkinsozoa</taxon>
        <taxon>Perkinsea</taxon>
        <taxon>Perkinsida</taxon>
        <taxon>Perkinsidae</taxon>
        <taxon>Perkinsus</taxon>
    </lineage>
</organism>
<dbReference type="OrthoDB" id="436637at2759"/>
<feature type="domain" description="RSE1/DDB1/CPSF1 second beta-propeller" evidence="4">
    <location>
        <begin position="481"/>
        <end position="724"/>
    </location>
</feature>
<dbReference type="InterPro" id="IPR058543">
    <property type="entry name" value="Beta-prop_RSE1/DDB1/CPSF1_2nd"/>
</dbReference>
<reference evidence="5 6" key="1">
    <citation type="submission" date="2020-04" db="EMBL/GenBank/DDBJ databases">
        <title>Perkinsus chesapeaki whole genome sequence.</title>
        <authorList>
            <person name="Bogema D.R."/>
        </authorList>
    </citation>
    <scope>NUCLEOTIDE SEQUENCE [LARGE SCALE GENOMIC DNA]</scope>
    <source>
        <strain evidence="5">ATCC PRA-425</strain>
    </source>
</reference>
<proteinExistence type="inferred from homology"/>
<dbReference type="Proteomes" id="UP000591131">
    <property type="component" value="Unassembled WGS sequence"/>
</dbReference>
<accession>A0A7J6MI12</accession>
<evidence type="ECO:0000313" key="5">
    <source>
        <dbReference type="EMBL" id="KAF4670641.1"/>
    </source>
</evidence>
<dbReference type="Pfam" id="PF23726">
    <property type="entry name" value="Beta-prop_RSE1_2nd"/>
    <property type="match status" value="1"/>
</dbReference>
<dbReference type="AlphaFoldDB" id="A0A7J6MI12"/>
<dbReference type="InterPro" id="IPR004871">
    <property type="entry name" value="RSE1/DDB1/CPSF1_C"/>
</dbReference>
<evidence type="ECO:0000256" key="2">
    <source>
        <dbReference type="ARBA" id="ARBA00014577"/>
    </source>
</evidence>
<dbReference type="InterPro" id="IPR011047">
    <property type="entry name" value="Quinoprotein_ADH-like_sf"/>
</dbReference>
<keyword evidence="6" id="KW-1185">Reference proteome</keyword>
<dbReference type="Gene3D" id="2.130.10.10">
    <property type="entry name" value="YVTN repeat-like/Quinoprotein amine dehydrogenase"/>
    <property type="match status" value="2"/>
</dbReference>
<dbReference type="GO" id="GO:0006508">
    <property type="term" value="P:proteolysis"/>
    <property type="evidence" value="ECO:0007669"/>
    <property type="project" value="UniProtKB-KW"/>
</dbReference>